<evidence type="ECO:0000313" key="2">
    <source>
        <dbReference type="Proteomes" id="UP000053029"/>
    </source>
</evidence>
<dbReference type="EMBL" id="KN846974">
    <property type="protein sequence ID" value="KIW76796.1"/>
    <property type="molecule type" value="Genomic_DNA"/>
</dbReference>
<name>A0A0D2DGI3_9EURO</name>
<dbReference type="RefSeq" id="XP_013280604.1">
    <property type="nucleotide sequence ID" value="XM_013425150.1"/>
</dbReference>
<sequence length="137" mass="15884">MNQGSSQRETSGRDKANWVQKTERFKDHQKGCEQCQRAECTKLKQYLYSILDSRIGAKSRIYLDNNFHPDRNGSYAAEVTLTRFSANPKTANLVFEEHPKKDPTVPYTLEFEWKELKNMDPLRKIVVPGCEISTEIL</sequence>
<protein>
    <submittedName>
        <fullName evidence="1">Uncharacterized protein</fullName>
    </submittedName>
</protein>
<gene>
    <name evidence="1" type="ORF">Z517_09240</name>
</gene>
<dbReference type="Proteomes" id="UP000053029">
    <property type="component" value="Unassembled WGS sequence"/>
</dbReference>
<dbReference type="VEuPathDB" id="FungiDB:Z517_09240"/>
<dbReference type="HOGENOM" id="CLU_1865167_0_0_1"/>
<evidence type="ECO:0000313" key="1">
    <source>
        <dbReference type="EMBL" id="KIW76796.1"/>
    </source>
</evidence>
<reference evidence="1 2" key="1">
    <citation type="submission" date="2015-01" db="EMBL/GenBank/DDBJ databases">
        <title>The Genome Sequence of Fonsecaea pedrosoi CBS 271.37.</title>
        <authorList>
            <consortium name="The Broad Institute Genomics Platform"/>
            <person name="Cuomo C."/>
            <person name="de Hoog S."/>
            <person name="Gorbushina A."/>
            <person name="Stielow B."/>
            <person name="Teixiera M."/>
            <person name="Abouelleil A."/>
            <person name="Chapman S.B."/>
            <person name="Priest M."/>
            <person name="Young S.K."/>
            <person name="Wortman J."/>
            <person name="Nusbaum C."/>
            <person name="Birren B."/>
        </authorList>
    </citation>
    <scope>NUCLEOTIDE SEQUENCE [LARGE SCALE GENOMIC DNA]</scope>
    <source>
        <strain evidence="1 2">CBS 271.37</strain>
    </source>
</reference>
<proteinExistence type="predicted"/>
<accession>A0A0D2DGI3</accession>
<keyword evidence="2" id="KW-1185">Reference proteome</keyword>
<dbReference type="GeneID" id="25308730"/>
<organism evidence="1 2">
    <name type="scientific">Fonsecaea pedrosoi CBS 271.37</name>
    <dbReference type="NCBI Taxonomy" id="1442368"/>
    <lineage>
        <taxon>Eukaryota</taxon>
        <taxon>Fungi</taxon>
        <taxon>Dikarya</taxon>
        <taxon>Ascomycota</taxon>
        <taxon>Pezizomycotina</taxon>
        <taxon>Eurotiomycetes</taxon>
        <taxon>Chaetothyriomycetidae</taxon>
        <taxon>Chaetothyriales</taxon>
        <taxon>Herpotrichiellaceae</taxon>
        <taxon>Fonsecaea</taxon>
    </lineage>
</organism>
<dbReference type="AlphaFoldDB" id="A0A0D2DGI3"/>